<comment type="caution">
    <text evidence="2">The sequence shown here is derived from an EMBL/GenBank/DDBJ whole genome shotgun (WGS) entry which is preliminary data.</text>
</comment>
<dbReference type="AlphaFoldDB" id="A0A4Z2I442"/>
<evidence type="ECO:0000256" key="1">
    <source>
        <dbReference type="SAM" id="Phobius"/>
    </source>
</evidence>
<evidence type="ECO:0000313" key="3">
    <source>
        <dbReference type="Proteomes" id="UP000314294"/>
    </source>
</evidence>
<proteinExistence type="predicted"/>
<name>A0A4Z2I442_9TELE</name>
<gene>
    <name evidence="2" type="primary">Tgfbr3_1</name>
    <name evidence="2" type="ORF">EYF80_016957</name>
</gene>
<accession>A0A4Z2I442</accession>
<dbReference type="EMBL" id="SRLO01000132">
    <property type="protein sequence ID" value="TNN72846.1"/>
    <property type="molecule type" value="Genomic_DNA"/>
</dbReference>
<keyword evidence="1" id="KW-0812">Transmembrane</keyword>
<protein>
    <submittedName>
        <fullName evidence="2">Transforming growth factor beta receptor type 3</fullName>
    </submittedName>
</protein>
<organism evidence="2 3">
    <name type="scientific">Liparis tanakae</name>
    <name type="common">Tanaka's snailfish</name>
    <dbReference type="NCBI Taxonomy" id="230148"/>
    <lineage>
        <taxon>Eukaryota</taxon>
        <taxon>Metazoa</taxon>
        <taxon>Chordata</taxon>
        <taxon>Craniata</taxon>
        <taxon>Vertebrata</taxon>
        <taxon>Euteleostomi</taxon>
        <taxon>Actinopterygii</taxon>
        <taxon>Neopterygii</taxon>
        <taxon>Teleostei</taxon>
        <taxon>Neoteleostei</taxon>
        <taxon>Acanthomorphata</taxon>
        <taxon>Eupercaria</taxon>
        <taxon>Perciformes</taxon>
        <taxon>Cottioidei</taxon>
        <taxon>Cottales</taxon>
        <taxon>Liparidae</taxon>
        <taxon>Liparis</taxon>
    </lineage>
</organism>
<keyword evidence="3" id="KW-1185">Reference proteome</keyword>
<keyword evidence="2" id="KW-0675">Receptor</keyword>
<dbReference type="Proteomes" id="UP000314294">
    <property type="component" value="Unassembled WGS sequence"/>
</dbReference>
<evidence type="ECO:0000313" key="2">
    <source>
        <dbReference type="EMBL" id="TNN72846.1"/>
    </source>
</evidence>
<feature type="transmembrane region" description="Helical" evidence="1">
    <location>
        <begin position="28"/>
        <end position="50"/>
    </location>
</feature>
<keyword evidence="1" id="KW-1133">Transmembrane helix</keyword>
<keyword evidence="1" id="KW-0472">Membrane</keyword>
<dbReference type="OrthoDB" id="10072329at2759"/>
<reference evidence="2 3" key="1">
    <citation type="submission" date="2019-03" db="EMBL/GenBank/DDBJ databases">
        <title>First draft genome of Liparis tanakae, snailfish: a comprehensive survey of snailfish specific genes.</title>
        <authorList>
            <person name="Kim W."/>
            <person name="Song I."/>
            <person name="Jeong J.-H."/>
            <person name="Kim D."/>
            <person name="Kim S."/>
            <person name="Ryu S."/>
            <person name="Song J.Y."/>
            <person name="Lee S.K."/>
        </authorList>
    </citation>
    <scope>NUCLEOTIDE SEQUENCE [LARGE SCALE GENOMIC DNA]</scope>
    <source>
        <tissue evidence="2">Muscle</tissue>
    </source>
</reference>
<sequence length="108" mass="11883">MTVTPPQRATQSPEGPYEALYVLDTPTVVGIAFAAFVIGALLTGALWFIYSHTGRCLYRLLRPLPPRLALYALMRKIRRKEECPSVPLPATCLLGMPNILLLTEAASQ</sequence>